<name>S5TGN5_9ASCO</name>
<protein>
    <submittedName>
        <fullName evidence="1">Uncharacterized protein</fullName>
    </submittedName>
</protein>
<dbReference type="EMBL" id="KF017572">
    <property type="protein sequence ID" value="AGS44583.1"/>
    <property type="molecule type" value="Genomic_DNA"/>
</dbReference>
<keyword evidence="1" id="KW-0496">Mitochondrion</keyword>
<organism evidence="1">
    <name type="scientific">Candida gigantensis</name>
    <dbReference type="NCBI Taxonomy" id="271359"/>
    <lineage>
        <taxon>Eukaryota</taxon>
        <taxon>Fungi</taxon>
        <taxon>Dikarya</taxon>
        <taxon>Ascomycota</taxon>
        <taxon>Saccharomycotina</taxon>
        <taxon>Pichiomycetes</taxon>
        <taxon>Debaryomycetaceae</taxon>
        <taxon>Candida/Lodderomyces clade</taxon>
        <taxon>Candida</taxon>
    </lineage>
</organism>
<dbReference type="RefSeq" id="YP_008475254.1">
    <property type="nucleotide sequence ID" value="NC_022174.1"/>
</dbReference>
<dbReference type="AlphaFoldDB" id="S5TGN5"/>
<gene>
    <name evidence="1" type="primary">orf104</name>
</gene>
<evidence type="ECO:0000313" key="1">
    <source>
        <dbReference type="EMBL" id="AGS44582.1"/>
    </source>
</evidence>
<dbReference type="EMBL" id="KF017572">
    <property type="protein sequence ID" value="AGS44582.1"/>
    <property type="molecule type" value="Genomic_DNA"/>
</dbReference>
<geneLocation type="mitochondrion" evidence="1"/>
<reference evidence="1" key="1">
    <citation type="submission" date="2013-05" db="EMBL/GenBank/DDBJ databases">
        <authorList>
            <person name="Pfeiffer I."/>
            <person name="Hegedusova E."/>
            <person name="Brejova B."/>
            <person name="Nosek J."/>
        </authorList>
    </citation>
    <scope>NUCLEOTIDE SEQUENCE</scope>
    <source>
        <strain evidence="1">NRRL Y-27736</strain>
    </source>
</reference>
<proteinExistence type="predicted"/>
<accession>S5TGN5</accession>
<sequence length="104" mass="11833">MCMRTSPYHVDHSLEMGYPRGANLASPISLPIYPTVPVEPERSEGRVRVIDWVLMTSAYPFITLHWRYAKIGMEVRWYTPSLSNTPIPVGHGWTARAEATYPVT</sequence>
<dbReference type="GeneID" id="16695323"/>
<dbReference type="RefSeq" id="YP_008475268.1">
    <property type="nucleotide sequence ID" value="NC_022174.1"/>
</dbReference>
<dbReference type="GeneID" id="16695292"/>